<gene>
    <name evidence="2" type="ORF">PXEA_LOCUS30206</name>
</gene>
<feature type="compositionally biased region" description="Low complexity" evidence="1">
    <location>
        <begin position="38"/>
        <end position="51"/>
    </location>
</feature>
<name>A0A3S5ASL4_9PLAT</name>
<comment type="caution">
    <text evidence="2">The sequence shown here is derived from an EMBL/GenBank/DDBJ whole genome shotgun (WGS) entry which is preliminary data.</text>
</comment>
<keyword evidence="3" id="KW-1185">Reference proteome</keyword>
<feature type="region of interest" description="Disordered" evidence="1">
    <location>
        <begin position="28"/>
        <end position="51"/>
    </location>
</feature>
<dbReference type="EMBL" id="CAAALY010253119">
    <property type="protein sequence ID" value="VEL36766.1"/>
    <property type="molecule type" value="Genomic_DNA"/>
</dbReference>
<organism evidence="2 3">
    <name type="scientific">Protopolystoma xenopodis</name>
    <dbReference type="NCBI Taxonomy" id="117903"/>
    <lineage>
        <taxon>Eukaryota</taxon>
        <taxon>Metazoa</taxon>
        <taxon>Spiralia</taxon>
        <taxon>Lophotrochozoa</taxon>
        <taxon>Platyhelminthes</taxon>
        <taxon>Monogenea</taxon>
        <taxon>Polyopisthocotylea</taxon>
        <taxon>Polystomatidea</taxon>
        <taxon>Polystomatidae</taxon>
        <taxon>Protopolystoma</taxon>
    </lineage>
</organism>
<dbReference type="AlphaFoldDB" id="A0A3S5ASL4"/>
<protein>
    <submittedName>
        <fullName evidence="2">Uncharacterized protein</fullName>
    </submittedName>
</protein>
<dbReference type="Proteomes" id="UP000784294">
    <property type="component" value="Unassembled WGS sequence"/>
</dbReference>
<evidence type="ECO:0000313" key="3">
    <source>
        <dbReference type="Proteomes" id="UP000784294"/>
    </source>
</evidence>
<evidence type="ECO:0000256" key="1">
    <source>
        <dbReference type="SAM" id="MobiDB-lite"/>
    </source>
</evidence>
<proteinExistence type="predicted"/>
<evidence type="ECO:0000313" key="2">
    <source>
        <dbReference type="EMBL" id="VEL36766.1"/>
    </source>
</evidence>
<sequence>MPHTQPALIPLTIGSSSASTTTTIAAVHTSPDSEHNGSKSSTGSSLPLSSENNINSSASNLVSIVDSSSMPSSAISRCSAEAKLFSVSAPGKPPNEWLRSEEALRRGQEGIENYGLKQARLNRNFPLRANPFATASPPAIRCTPNAVGSPQSIGGLNSFFKAHAIVISSHNAFYSSFNNTKIITNFLFVIAICLDSAGLASEQVLSAITRRN</sequence>
<accession>A0A3S5ASL4</accession>
<reference evidence="2" key="1">
    <citation type="submission" date="2018-11" db="EMBL/GenBank/DDBJ databases">
        <authorList>
            <consortium name="Pathogen Informatics"/>
        </authorList>
    </citation>
    <scope>NUCLEOTIDE SEQUENCE</scope>
</reference>